<reference evidence="1 2" key="1">
    <citation type="submission" date="2024-07" db="EMBL/GenBank/DDBJ databases">
        <authorList>
            <person name="Thanompreechachai J."/>
            <person name="Duangmal K."/>
        </authorList>
    </citation>
    <scope>NUCLEOTIDE SEQUENCE [LARGE SCALE GENOMIC DNA]</scope>
    <source>
        <strain evidence="1 2">TBRC 1896</strain>
    </source>
</reference>
<evidence type="ECO:0000313" key="1">
    <source>
        <dbReference type="EMBL" id="MEZ0494652.1"/>
    </source>
</evidence>
<sequence>MPDVEWDEVCEAFSPEQVGDLPDARVEGGSVADWQAVFDLVSAGTRRWEYREPGRPVGSLPAAAELFTSPQRMLDASLQVWLTEDLHVIFWFLESGQIDFDVNVAAVRDQGQLDVLCAWLRTLGQQLRKPVIVAEEGAPSMVMLTYDVISDRVVVGAMR</sequence>
<comment type="caution">
    <text evidence="1">The sequence shown here is derived from an EMBL/GenBank/DDBJ whole genome shotgun (WGS) entry which is preliminary data.</text>
</comment>
<proteinExistence type="predicted"/>
<protein>
    <submittedName>
        <fullName evidence="1">Uncharacterized protein</fullName>
    </submittedName>
</protein>
<keyword evidence="2" id="KW-1185">Reference proteome</keyword>
<dbReference type="Proteomes" id="UP001566476">
    <property type="component" value="Unassembled WGS sequence"/>
</dbReference>
<organism evidence="1 2">
    <name type="scientific">Kineococcus mangrovi</name>
    <dbReference type="NCBI Taxonomy" id="1660183"/>
    <lineage>
        <taxon>Bacteria</taxon>
        <taxon>Bacillati</taxon>
        <taxon>Actinomycetota</taxon>
        <taxon>Actinomycetes</taxon>
        <taxon>Kineosporiales</taxon>
        <taxon>Kineosporiaceae</taxon>
        <taxon>Kineococcus</taxon>
    </lineage>
</organism>
<accession>A0ABV4IBR8</accession>
<evidence type="ECO:0000313" key="2">
    <source>
        <dbReference type="Proteomes" id="UP001566476"/>
    </source>
</evidence>
<gene>
    <name evidence="1" type="ORF">AB2L28_20640</name>
</gene>
<dbReference type="EMBL" id="JBGGTQ010000016">
    <property type="protein sequence ID" value="MEZ0494652.1"/>
    <property type="molecule type" value="Genomic_DNA"/>
</dbReference>
<name>A0ABV4IBR8_9ACTN</name>
<dbReference type="RefSeq" id="WP_370720884.1">
    <property type="nucleotide sequence ID" value="NZ_JBGGTQ010000016.1"/>
</dbReference>